<name>A0A3B9INH2_9PROT</name>
<accession>A0A3B9INH2</accession>
<proteinExistence type="predicted"/>
<feature type="domain" description="M23ase beta-sheet core" evidence="2">
    <location>
        <begin position="227"/>
        <end position="322"/>
    </location>
</feature>
<dbReference type="EMBL" id="DMAI01000304">
    <property type="protein sequence ID" value="HAE49422.1"/>
    <property type="molecule type" value="Genomic_DNA"/>
</dbReference>
<feature type="compositionally biased region" description="Polar residues" evidence="1">
    <location>
        <begin position="50"/>
        <end position="60"/>
    </location>
</feature>
<reference evidence="3 4" key="1">
    <citation type="journal article" date="2018" name="Nat. Biotechnol.">
        <title>A standardized bacterial taxonomy based on genome phylogeny substantially revises the tree of life.</title>
        <authorList>
            <person name="Parks D.H."/>
            <person name="Chuvochina M."/>
            <person name="Waite D.W."/>
            <person name="Rinke C."/>
            <person name="Skarshewski A."/>
            <person name="Chaumeil P.A."/>
            <person name="Hugenholtz P."/>
        </authorList>
    </citation>
    <scope>NUCLEOTIDE SEQUENCE [LARGE SCALE GENOMIC DNA]</scope>
    <source>
        <strain evidence="3">UBA8739</strain>
    </source>
</reference>
<dbReference type="Proteomes" id="UP000257706">
    <property type="component" value="Unassembled WGS sequence"/>
</dbReference>
<evidence type="ECO:0000256" key="1">
    <source>
        <dbReference type="SAM" id="MobiDB-lite"/>
    </source>
</evidence>
<feature type="region of interest" description="Disordered" evidence="1">
    <location>
        <begin position="50"/>
        <end position="75"/>
    </location>
</feature>
<dbReference type="AlphaFoldDB" id="A0A3B9INH2"/>
<evidence type="ECO:0000259" key="2">
    <source>
        <dbReference type="Pfam" id="PF01551"/>
    </source>
</evidence>
<dbReference type="PANTHER" id="PTHR21666">
    <property type="entry name" value="PEPTIDASE-RELATED"/>
    <property type="match status" value="1"/>
</dbReference>
<dbReference type="Pfam" id="PF01551">
    <property type="entry name" value="Peptidase_M23"/>
    <property type="match status" value="1"/>
</dbReference>
<dbReference type="InterPro" id="IPR011055">
    <property type="entry name" value="Dup_hybrid_motif"/>
</dbReference>
<dbReference type="GO" id="GO:0004222">
    <property type="term" value="F:metalloendopeptidase activity"/>
    <property type="evidence" value="ECO:0007669"/>
    <property type="project" value="TreeGrafter"/>
</dbReference>
<organism evidence="3 4">
    <name type="scientific">Tistrella mobilis</name>
    <dbReference type="NCBI Taxonomy" id="171437"/>
    <lineage>
        <taxon>Bacteria</taxon>
        <taxon>Pseudomonadati</taxon>
        <taxon>Pseudomonadota</taxon>
        <taxon>Alphaproteobacteria</taxon>
        <taxon>Geminicoccales</taxon>
        <taxon>Geminicoccaceae</taxon>
        <taxon>Tistrella</taxon>
    </lineage>
</organism>
<evidence type="ECO:0000313" key="3">
    <source>
        <dbReference type="EMBL" id="HAE49422.1"/>
    </source>
</evidence>
<dbReference type="CDD" id="cd12797">
    <property type="entry name" value="M23_peptidase"/>
    <property type="match status" value="1"/>
</dbReference>
<dbReference type="PANTHER" id="PTHR21666:SF285">
    <property type="entry name" value="M23 FAMILY METALLOPEPTIDASE"/>
    <property type="match status" value="1"/>
</dbReference>
<dbReference type="InterPro" id="IPR016047">
    <property type="entry name" value="M23ase_b-sheet_dom"/>
</dbReference>
<dbReference type="FunFam" id="2.70.70.10:FF:000019">
    <property type="entry name" value="M23 family peptidase"/>
    <property type="match status" value="1"/>
</dbReference>
<comment type="caution">
    <text evidence="3">The sequence shown here is derived from an EMBL/GenBank/DDBJ whole genome shotgun (WGS) entry which is preliminary data.</text>
</comment>
<gene>
    <name evidence="3" type="ORF">DCK97_18550</name>
</gene>
<sequence length="357" mass="37762">MRTRSPQAFGQDRRRKGFSLMPLNCLLLRGTACALPVLLMLGGIAPAQTRASDPGQTNAGQPPAMPAPLQDPPTAEAPAIRIEGPASQGSLNLGRVPKGWQVTVDGVPARVDDAGRFVFGIGRDAAAADLVARAPHGATLERRVTVAARDWAIERIDGLPPPKVTPDPELQDRLRHERELILNARAASDDGIIGFEIATKGFRLPVEGRISGVFGSQRVLNGTPRSPHRGLDLAAPEGTPVLAPAGGRVVLVMPDLWYTGGTIMIDHGQGVTSIFAHLSEMLIAPGQLVKAGDAIGRVGMTGRATGPHLHWGVFWKEVAVDPAPLVPALQGRIDPMKPRPEPKPQPSAAVKPQTDQG</sequence>
<dbReference type="SUPFAM" id="SSF51261">
    <property type="entry name" value="Duplicated hybrid motif"/>
    <property type="match status" value="1"/>
</dbReference>
<dbReference type="Gene3D" id="2.70.70.10">
    <property type="entry name" value="Glucose Permease (Domain IIA)"/>
    <property type="match status" value="1"/>
</dbReference>
<protein>
    <submittedName>
        <fullName evidence="3">Peptidase M23</fullName>
    </submittedName>
</protein>
<feature type="region of interest" description="Disordered" evidence="1">
    <location>
        <begin position="330"/>
        <end position="357"/>
    </location>
</feature>
<evidence type="ECO:0000313" key="4">
    <source>
        <dbReference type="Proteomes" id="UP000257706"/>
    </source>
</evidence>
<dbReference type="InterPro" id="IPR050570">
    <property type="entry name" value="Cell_wall_metabolism_enzyme"/>
</dbReference>